<protein>
    <submittedName>
        <fullName evidence="2">Uncharacterized protein</fullName>
    </submittedName>
</protein>
<feature type="transmembrane region" description="Helical" evidence="1">
    <location>
        <begin position="35"/>
        <end position="55"/>
    </location>
</feature>
<sequence>MRDLFAYIVLGALLVVIVIILQAREISKKIVMQIADNILMFVPSGLLLPIVYRALTLA</sequence>
<accession>S0FZH7</accession>
<dbReference type="EMBL" id="AORV01000010">
    <property type="protein sequence ID" value="EMS73938.1"/>
    <property type="molecule type" value="Genomic_DNA"/>
</dbReference>
<feature type="transmembrane region" description="Helical" evidence="1">
    <location>
        <begin position="6"/>
        <end position="23"/>
    </location>
</feature>
<dbReference type="PATRIC" id="fig|1195236.3.peg.308"/>
<proteinExistence type="predicted"/>
<dbReference type="AlphaFoldDB" id="S0FZH7"/>
<name>S0FZH7_RUMCE</name>
<gene>
    <name evidence="2" type="ORF">CTER_5507</name>
</gene>
<evidence type="ECO:0000256" key="1">
    <source>
        <dbReference type="SAM" id="Phobius"/>
    </source>
</evidence>
<dbReference type="RefSeq" id="WP_004623268.1">
    <property type="nucleotide sequence ID" value="NZ_AORV01000010.1"/>
</dbReference>
<keyword evidence="1" id="KW-0812">Transmembrane</keyword>
<dbReference type="Proteomes" id="UP000014155">
    <property type="component" value="Unassembled WGS sequence"/>
</dbReference>
<reference evidence="2 3" key="1">
    <citation type="journal article" date="2013" name="Genome Announc.">
        <title>Draft Genome Sequence of the Cellulolytic, Mesophilic, Anaerobic Bacterium Clostridium termitidis Strain CT1112 (DSM 5398).</title>
        <authorList>
            <person name="Lal S."/>
            <person name="Ramachandran U."/>
            <person name="Zhang X."/>
            <person name="Munir R."/>
            <person name="Sparling R."/>
            <person name="Levin D.B."/>
        </authorList>
    </citation>
    <scope>NUCLEOTIDE SEQUENCE [LARGE SCALE GENOMIC DNA]</scope>
    <source>
        <strain evidence="2 3">CT1112</strain>
    </source>
</reference>
<keyword evidence="3" id="KW-1185">Reference proteome</keyword>
<evidence type="ECO:0000313" key="2">
    <source>
        <dbReference type="EMBL" id="EMS73938.1"/>
    </source>
</evidence>
<comment type="caution">
    <text evidence="2">The sequence shown here is derived from an EMBL/GenBank/DDBJ whole genome shotgun (WGS) entry which is preliminary data.</text>
</comment>
<keyword evidence="1" id="KW-0472">Membrane</keyword>
<evidence type="ECO:0000313" key="3">
    <source>
        <dbReference type="Proteomes" id="UP000014155"/>
    </source>
</evidence>
<organism evidence="2 3">
    <name type="scientific">Ruminiclostridium cellobioparum subsp. termitidis CT1112</name>
    <dbReference type="NCBI Taxonomy" id="1195236"/>
    <lineage>
        <taxon>Bacteria</taxon>
        <taxon>Bacillati</taxon>
        <taxon>Bacillota</taxon>
        <taxon>Clostridia</taxon>
        <taxon>Eubacteriales</taxon>
        <taxon>Oscillospiraceae</taxon>
        <taxon>Ruminiclostridium</taxon>
    </lineage>
</organism>
<keyword evidence="1" id="KW-1133">Transmembrane helix</keyword>